<organism evidence="2 3">
    <name type="scientific">Forsythia ovata</name>
    <dbReference type="NCBI Taxonomy" id="205694"/>
    <lineage>
        <taxon>Eukaryota</taxon>
        <taxon>Viridiplantae</taxon>
        <taxon>Streptophyta</taxon>
        <taxon>Embryophyta</taxon>
        <taxon>Tracheophyta</taxon>
        <taxon>Spermatophyta</taxon>
        <taxon>Magnoliopsida</taxon>
        <taxon>eudicotyledons</taxon>
        <taxon>Gunneridae</taxon>
        <taxon>Pentapetalae</taxon>
        <taxon>asterids</taxon>
        <taxon>lamiids</taxon>
        <taxon>Lamiales</taxon>
        <taxon>Oleaceae</taxon>
        <taxon>Forsythieae</taxon>
        <taxon>Forsythia</taxon>
    </lineage>
</organism>
<accession>A0ABD1WXT3</accession>
<gene>
    <name evidence="2" type="ORF">Fot_06689</name>
</gene>
<dbReference type="AlphaFoldDB" id="A0ABD1WXT3"/>
<reference evidence="3" key="1">
    <citation type="submission" date="2024-07" db="EMBL/GenBank/DDBJ databases">
        <title>Two chromosome-level genome assemblies of Korean endemic species Abeliophyllum distichum and Forsythia ovata (Oleaceae).</title>
        <authorList>
            <person name="Jang H."/>
        </authorList>
    </citation>
    <scope>NUCLEOTIDE SEQUENCE [LARGE SCALE GENOMIC DNA]</scope>
</reference>
<evidence type="ECO:0000313" key="3">
    <source>
        <dbReference type="Proteomes" id="UP001604277"/>
    </source>
</evidence>
<protein>
    <submittedName>
        <fullName evidence="2">AAA-type ATPase family protein</fullName>
    </submittedName>
</protein>
<evidence type="ECO:0000313" key="2">
    <source>
        <dbReference type="EMBL" id="KAL2553070.1"/>
    </source>
</evidence>
<comment type="caution">
    <text evidence="2">The sequence shown here is derived from an EMBL/GenBank/DDBJ whole genome shotgun (WGS) entry which is preliminary data.</text>
</comment>
<dbReference type="PANTHER" id="PTHR23075:SF13">
    <property type="entry name" value="AAA-TYPE ATPASE FAMILY PROTEIN"/>
    <property type="match status" value="1"/>
</dbReference>
<sequence>MLVMIWLTNIKEGAIVMWGYVNRILGQPSLIQESSMAKFSKGLDYAMMTGGDVEPLGPQAVTKIHEIFDWAKKSRKCLLLFIDEADAFLCECNSKHMSEAQRSALNALLFRTGDQSRDVVLVLATNRPGDLDSAVTVTDRIDEVIEFLLPQEDERYKLLKLYLNKYLCGEEEDDVLREAAQKTEGFSGREIAKLITSVQATVYGRPDCVLDSNLFMEIVDYKVQEHHQRLKLAAGGGEPA</sequence>
<keyword evidence="3" id="KW-1185">Reference proteome</keyword>
<dbReference type="Pfam" id="PF00004">
    <property type="entry name" value="AAA"/>
    <property type="match status" value="1"/>
</dbReference>
<feature type="domain" description="ATPase AAA-type core" evidence="1">
    <location>
        <begin position="45"/>
        <end position="147"/>
    </location>
</feature>
<proteinExistence type="predicted"/>
<name>A0ABD1WXT3_9LAMI</name>
<dbReference type="InterPro" id="IPR027417">
    <property type="entry name" value="P-loop_NTPase"/>
</dbReference>
<evidence type="ECO:0000259" key="1">
    <source>
        <dbReference type="Pfam" id="PF00004"/>
    </source>
</evidence>
<dbReference type="PANTHER" id="PTHR23075">
    <property type="entry name" value="PUTATIVE ATP-ASE"/>
    <property type="match status" value="1"/>
</dbReference>
<dbReference type="EMBL" id="JBFOLJ010000002">
    <property type="protein sequence ID" value="KAL2553070.1"/>
    <property type="molecule type" value="Genomic_DNA"/>
</dbReference>
<dbReference type="Proteomes" id="UP001604277">
    <property type="component" value="Unassembled WGS sequence"/>
</dbReference>
<dbReference type="Gene3D" id="1.10.8.60">
    <property type="match status" value="1"/>
</dbReference>
<dbReference type="InterPro" id="IPR003959">
    <property type="entry name" value="ATPase_AAA_core"/>
</dbReference>
<dbReference type="SUPFAM" id="SSF52540">
    <property type="entry name" value="P-loop containing nucleoside triphosphate hydrolases"/>
    <property type="match status" value="1"/>
</dbReference>
<dbReference type="Gene3D" id="3.40.50.300">
    <property type="entry name" value="P-loop containing nucleotide triphosphate hydrolases"/>
    <property type="match status" value="1"/>
</dbReference>